<organism evidence="1 2">
    <name type="scientific">Tilletiaria anomala (strain ATCC 24038 / CBS 436.72 / UBC 951)</name>
    <dbReference type="NCBI Taxonomy" id="1037660"/>
    <lineage>
        <taxon>Eukaryota</taxon>
        <taxon>Fungi</taxon>
        <taxon>Dikarya</taxon>
        <taxon>Basidiomycota</taxon>
        <taxon>Ustilaginomycotina</taxon>
        <taxon>Exobasidiomycetes</taxon>
        <taxon>Georgefischeriales</taxon>
        <taxon>Tilletiariaceae</taxon>
        <taxon>Tilletiaria</taxon>
    </lineage>
</organism>
<reference evidence="1 2" key="1">
    <citation type="submission" date="2014-05" db="EMBL/GenBank/DDBJ databases">
        <title>Draft genome sequence of a rare smut relative, Tilletiaria anomala UBC 951.</title>
        <authorList>
            <consortium name="DOE Joint Genome Institute"/>
            <person name="Toome M."/>
            <person name="Kuo A."/>
            <person name="Henrissat B."/>
            <person name="Lipzen A."/>
            <person name="Tritt A."/>
            <person name="Yoshinaga Y."/>
            <person name="Zane M."/>
            <person name="Barry K."/>
            <person name="Grigoriev I.V."/>
            <person name="Spatafora J.W."/>
            <person name="Aimea M.C."/>
        </authorList>
    </citation>
    <scope>NUCLEOTIDE SEQUENCE [LARGE SCALE GENOMIC DNA]</scope>
    <source>
        <strain evidence="1 2">UBC 951</strain>
    </source>
</reference>
<keyword evidence="2" id="KW-1185">Reference proteome</keyword>
<dbReference type="AlphaFoldDB" id="A0A066W5C5"/>
<name>A0A066W5C5_TILAU</name>
<gene>
    <name evidence="1" type="ORF">K437DRAFT_256236</name>
</gene>
<proteinExistence type="predicted"/>
<evidence type="ECO:0000313" key="2">
    <source>
        <dbReference type="Proteomes" id="UP000027361"/>
    </source>
</evidence>
<dbReference type="HOGENOM" id="CLU_2238476_0_0_1"/>
<accession>A0A066W5C5</accession>
<protein>
    <submittedName>
        <fullName evidence="1">Uncharacterized protein</fullName>
    </submittedName>
</protein>
<dbReference type="RefSeq" id="XP_013243485.1">
    <property type="nucleotide sequence ID" value="XM_013388031.1"/>
</dbReference>
<dbReference type="InParanoid" id="A0A066W5C5"/>
<sequence>MIRLRKHITGLTGAFLSHPASPILWQQFSFAPNLSPKAFLLLLSLSIHPSIHPFLHAFIARRYENGLSHIFAARTTSKGAKHTQVQFISTFQTYGLGEVRTRDGG</sequence>
<comment type="caution">
    <text evidence="1">The sequence shown here is derived from an EMBL/GenBank/DDBJ whole genome shotgun (WGS) entry which is preliminary data.</text>
</comment>
<dbReference type="GeneID" id="25264371"/>
<dbReference type="EMBL" id="JMSN01000036">
    <property type="protein sequence ID" value="KDN46274.1"/>
    <property type="molecule type" value="Genomic_DNA"/>
</dbReference>
<dbReference type="Proteomes" id="UP000027361">
    <property type="component" value="Unassembled WGS sequence"/>
</dbReference>
<evidence type="ECO:0000313" key="1">
    <source>
        <dbReference type="EMBL" id="KDN46274.1"/>
    </source>
</evidence>